<accession>A0A9P5Y7G2</accession>
<evidence type="ECO:0000313" key="2">
    <source>
        <dbReference type="Proteomes" id="UP000807353"/>
    </source>
</evidence>
<dbReference type="Proteomes" id="UP000807353">
    <property type="component" value="Unassembled WGS sequence"/>
</dbReference>
<name>A0A9P5Y7G2_9AGAR</name>
<comment type="caution">
    <text evidence="1">The sequence shown here is derived from an EMBL/GenBank/DDBJ whole genome shotgun (WGS) entry which is preliminary data.</text>
</comment>
<gene>
    <name evidence="1" type="ORF">BDZ94DRAFT_1260566</name>
</gene>
<dbReference type="AlphaFoldDB" id="A0A9P5Y7G2"/>
<sequence length="99" mass="11530">MAFIIIAEHVYFVWRHAGMFSPHTIPAISMLYQTSPQSTLVIEQASNAIAEYFTATEWSTWGYIIDIVQRRKIRNQAKDILQEKLYNIILENRLDKTGL</sequence>
<keyword evidence="2" id="KW-1185">Reference proteome</keyword>
<organism evidence="1 2">
    <name type="scientific">Collybia nuda</name>
    <dbReference type="NCBI Taxonomy" id="64659"/>
    <lineage>
        <taxon>Eukaryota</taxon>
        <taxon>Fungi</taxon>
        <taxon>Dikarya</taxon>
        <taxon>Basidiomycota</taxon>
        <taxon>Agaricomycotina</taxon>
        <taxon>Agaricomycetes</taxon>
        <taxon>Agaricomycetidae</taxon>
        <taxon>Agaricales</taxon>
        <taxon>Tricholomatineae</taxon>
        <taxon>Clitocybaceae</taxon>
        <taxon>Collybia</taxon>
    </lineage>
</organism>
<reference evidence="1" key="1">
    <citation type="submission" date="2020-11" db="EMBL/GenBank/DDBJ databases">
        <authorList>
            <consortium name="DOE Joint Genome Institute"/>
            <person name="Ahrendt S."/>
            <person name="Riley R."/>
            <person name="Andreopoulos W."/>
            <person name="Labutti K."/>
            <person name="Pangilinan J."/>
            <person name="Ruiz-Duenas F.J."/>
            <person name="Barrasa J.M."/>
            <person name="Sanchez-Garcia M."/>
            <person name="Camarero S."/>
            <person name="Miyauchi S."/>
            <person name="Serrano A."/>
            <person name="Linde D."/>
            <person name="Babiker R."/>
            <person name="Drula E."/>
            <person name="Ayuso-Fernandez I."/>
            <person name="Pacheco R."/>
            <person name="Padilla G."/>
            <person name="Ferreira P."/>
            <person name="Barriuso J."/>
            <person name="Kellner H."/>
            <person name="Castanera R."/>
            <person name="Alfaro M."/>
            <person name="Ramirez L."/>
            <person name="Pisabarro A.G."/>
            <person name="Kuo A."/>
            <person name="Tritt A."/>
            <person name="Lipzen A."/>
            <person name="He G."/>
            <person name="Yan M."/>
            <person name="Ng V."/>
            <person name="Cullen D."/>
            <person name="Martin F."/>
            <person name="Rosso M.-N."/>
            <person name="Henrissat B."/>
            <person name="Hibbett D."/>
            <person name="Martinez A.T."/>
            <person name="Grigoriev I.V."/>
        </authorList>
    </citation>
    <scope>NUCLEOTIDE SEQUENCE</scope>
    <source>
        <strain evidence="1">CBS 247.69</strain>
    </source>
</reference>
<proteinExistence type="predicted"/>
<evidence type="ECO:0000313" key="1">
    <source>
        <dbReference type="EMBL" id="KAF9462706.1"/>
    </source>
</evidence>
<dbReference type="EMBL" id="MU150269">
    <property type="protein sequence ID" value="KAF9462706.1"/>
    <property type="molecule type" value="Genomic_DNA"/>
</dbReference>
<protein>
    <submittedName>
        <fullName evidence="1">Uncharacterized protein</fullName>
    </submittedName>
</protein>